<dbReference type="SMART" id="SM00355">
    <property type="entry name" value="ZnF_C2H2"/>
    <property type="match status" value="2"/>
</dbReference>
<dbReference type="InterPro" id="IPR051059">
    <property type="entry name" value="VerF-like"/>
</dbReference>
<feature type="domain" description="C2H2-type" evidence="9">
    <location>
        <begin position="98"/>
        <end position="127"/>
    </location>
</feature>
<comment type="subcellular location">
    <subcellularLocation>
        <location evidence="1">Nucleus</location>
    </subcellularLocation>
</comment>
<evidence type="ECO:0000256" key="5">
    <source>
        <dbReference type="ARBA" id="ARBA00022833"/>
    </source>
</evidence>
<evidence type="ECO:0000313" key="10">
    <source>
        <dbReference type="EMBL" id="KAJ5568574.1"/>
    </source>
</evidence>
<evidence type="ECO:0000256" key="6">
    <source>
        <dbReference type="ARBA" id="ARBA00023242"/>
    </source>
</evidence>
<dbReference type="PANTHER" id="PTHR40626:SF30">
    <property type="entry name" value="FINGER DOMAIN PROTEIN, PUTATIVE (AFU_ORTHOLOGUE AFUA_4G13600)-RELATED"/>
    <property type="match status" value="1"/>
</dbReference>
<dbReference type="PROSITE" id="PS00028">
    <property type="entry name" value="ZINC_FINGER_C2H2_1"/>
    <property type="match status" value="2"/>
</dbReference>
<dbReference type="Gene3D" id="3.30.160.60">
    <property type="entry name" value="Classic Zinc Finger"/>
    <property type="match status" value="2"/>
</dbReference>
<evidence type="ECO:0000256" key="1">
    <source>
        <dbReference type="ARBA" id="ARBA00004123"/>
    </source>
</evidence>
<dbReference type="SUPFAM" id="SSF57667">
    <property type="entry name" value="beta-beta-alpha zinc fingers"/>
    <property type="match status" value="1"/>
</dbReference>
<evidence type="ECO:0000256" key="3">
    <source>
        <dbReference type="ARBA" id="ARBA00022737"/>
    </source>
</evidence>
<dbReference type="GO" id="GO:0005634">
    <property type="term" value="C:nucleus"/>
    <property type="evidence" value="ECO:0007669"/>
    <property type="project" value="UniProtKB-SubCell"/>
</dbReference>
<evidence type="ECO:0000313" key="11">
    <source>
        <dbReference type="Proteomes" id="UP001216150"/>
    </source>
</evidence>
<dbReference type="GO" id="GO:0008270">
    <property type="term" value="F:zinc ion binding"/>
    <property type="evidence" value="ECO:0007669"/>
    <property type="project" value="UniProtKB-KW"/>
</dbReference>
<evidence type="ECO:0000256" key="4">
    <source>
        <dbReference type="ARBA" id="ARBA00022771"/>
    </source>
</evidence>
<dbReference type="GO" id="GO:0000981">
    <property type="term" value="F:DNA-binding transcription factor activity, RNA polymerase II-specific"/>
    <property type="evidence" value="ECO:0007669"/>
    <property type="project" value="InterPro"/>
</dbReference>
<organism evidence="10 11">
    <name type="scientific">Penicillium hetheringtonii</name>
    <dbReference type="NCBI Taxonomy" id="911720"/>
    <lineage>
        <taxon>Eukaryota</taxon>
        <taxon>Fungi</taxon>
        <taxon>Dikarya</taxon>
        <taxon>Ascomycota</taxon>
        <taxon>Pezizomycotina</taxon>
        <taxon>Eurotiomycetes</taxon>
        <taxon>Eurotiomycetidae</taxon>
        <taxon>Eurotiales</taxon>
        <taxon>Aspergillaceae</taxon>
        <taxon>Penicillium</taxon>
    </lineage>
</organism>
<keyword evidence="11" id="KW-1185">Reference proteome</keyword>
<protein>
    <recommendedName>
        <fullName evidence="9">C2H2-type domain-containing protein</fullName>
    </recommendedName>
</protein>
<keyword evidence="6" id="KW-0539">Nucleus</keyword>
<dbReference type="GO" id="GO:0000785">
    <property type="term" value="C:chromatin"/>
    <property type="evidence" value="ECO:0007669"/>
    <property type="project" value="TreeGrafter"/>
</dbReference>
<feature type="region of interest" description="Disordered" evidence="8">
    <location>
        <begin position="33"/>
        <end position="64"/>
    </location>
</feature>
<dbReference type="AlphaFoldDB" id="A0AAD6DBE1"/>
<comment type="caution">
    <text evidence="10">The sequence shown here is derived from an EMBL/GenBank/DDBJ whole genome shotgun (WGS) entry which is preliminary data.</text>
</comment>
<evidence type="ECO:0000256" key="7">
    <source>
        <dbReference type="PROSITE-ProRule" id="PRU00042"/>
    </source>
</evidence>
<name>A0AAD6DBE1_9EURO</name>
<dbReference type="PANTHER" id="PTHR40626">
    <property type="entry name" value="MIP31509P"/>
    <property type="match status" value="1"/>
</dbReference>
<dbReference type="GO" id="GO:0000978">
    <property type="term" value="F:RNA polymerase II cis-regulatory region sequence-specific DNA binding"/>
    <property type="evidence" value="ECO:0007669"/>
    <property type="project" value="InterPro"/>
</dbReference>
<dbReference type="InterPro" id="IPR013087">
    <property type="entry name" value="Znf_C2H2_type"/>
</dbReference>
<keyword evidence="5" id="KW-0862">Zinc</keyword>
<feature type="domain" description="C2H2-type" evidence="9">
    <location>
        <begin position="68"/>
        <end position="97"/>
    </location>
</feature>
<reference evidence="10 11" key="1">
    <citation type="journal article" date="2023" name="IMA Fungus">
        <title>Comparative genomic study of the Penicillium genus elucidates a diverse pangenome and 15 lateral gene transfer events.</title>
        <authorList>
            <person name="Petersen C."/>
            <person name="Sorensen T."/>
            <person name="Nielsen M.R."/>
            <person name="Sondergaard T.E."/>
            <person name="Sorensen J.L."/>
            <person name="Fitzpatrick D.A."/>
            <person name="Frisvad J.C."/>
            <person name="Nielsen K.L."/>
        </authorList>
    </citation>
    <scope>NUCLEOTIDE SEQUENCE [LARGE SCALE GENOMIC DNA]</scope>
    <source>
        <strain evidence="10 11">IBT 29057</strain>
    </source>
</reference>
<keyword evidence="2" id="KW-0479">Metal-binding</keyword>
<evidence type="ECO:0000256" key="8">
    <source>
        <dbReference type="SAM" id="MobiDB-lite"/>
    </source>
</evidence>
<dbReference type="PROSITE" id="PS50157">
    <property type="entry name" value="ZINC_FINGER_C2H2_2"/>
    <property type="match status" value="2"/>
</dbReference>
<gene>
    <name evidence="10" type="ORF">N7450_011060</name>
</gene>
<keyword evidence="3" id="KW-0677">Repeat</keyword>
<dbReference type="InterPro" id="IPR036236">
    <property type="entry name" value="Znf_C2H2_sf"/>
</dbReference>
<proteinExistence type="predicted"/>
<evidence type="ECO:0000256" key="2">
    <source>
        <dbReference type="ARBA" id="ARBA00022723"/>
    </source>
</evidence>
<accession>A0AAD6DBE1</accession>
<evidence type="ECO:0000259" key="9">
    <source>
        <dbReference type="PROSITE" id="PS50157"/>
    </source>
</evidence>
<keyword evidence="4 7" id="KW-0863">Zinc-finger</keyword>
<dbReference type="EMBL" id="JAQJAC010000010">
    <property type="protein sequence ID" value="KAJ5568574.1"/>
    <property type="molecule type" value="Genomic_DNA"/>
</dbReference>
<sequence length="285" mass="32058">MTEFNLPFTASISSQIESPYYMSAPMFPMEDSSHMDTGRRTYFTSPPSPASSTGSQRVSKAKKGKRVHSCEFPGCNKIFTRAEHRRRHELSHKKKKHYQCMYEGCAKAFHRSDYLSQHMARHDQNASVVRKPSVHNSLASSPFEIPPTSAKVESALESSLENVSPPCSNCFDCQYRGEPQTGSPSIYSYPVSHSTPISNPPPLPTQYPTPQIPAEFDTIIEQYLRRVLKPEAFISPPESFLSQSPETASSSYWTPNIDQQFSPNEMVYEDFLVMKGRSGQLLTLG</sequence>
<dbReference type="Proteomes" id="UP001216150">
    <property type="component" value="Unassembled WGS sequence"/>
</dbReference>